<keyword evidence="1" id="KW-0472">Membrane</keyword>
<dbReference type="EMBL" id="JAMDMX010000056">
    <property type="protein sequence ID" value="MCY9694854.1"/>
    <property type="molecule type" value="Genomic_DNA"/>
</dbReference>
<sequence>MSTKQEPNLSKQSTIYSYTLMKRIYHSLYKIIVYFMLLILAVFYKFDPTNWLSLLVSYPLLLIFHSLLIRLYFQFTIGMAMRGWSYRWGVFWCGFLPEGNASIRLVSRIQLTLFWIGIAMISLLYPWIPDKWLIHLTIFHVWMLMPRLWMLYRFRPYRKAGLIKITDKDTSCYMQ</sequence>
<dbReference type="RefSeq" id="WP_268616399.1">
    <property type="nucleotide sequence ID" value="NZ_JAMDMX010000056.1"/>
</dbReference>
<organism evidence="2 3">
    <name type="scientific">Paenibacillus alginolyticus</name>
    <dbReference type="NCBI Taxonomy" id="59839"/>
    <lineage>
        <taxon>Bacteria</taxon>
        <taxon>Bacillati</taxon>
        <taxon>Bacillota</taxon>
        <taxon>Bacilli</taxon>
        <taxon>Bacillales</taxon>
        <taxon>Paenibacillaceae</taxon>
        <taxon>Paenibacillus</taxon>
    </lineage>
</organism>
<evidence type="ECO:0008006" key="4">
    <source>
        <dbReference type="Google" id="ProtNLM"/>
    </source>
</evidence>
<gene>
    <name evidence="2" type="ORF">M5X19_18375</name>
</gene>
<protein>
    <recommendedName>
        <fullName evidence="4">Transmembrane protein</fullName>
    </recommendedName>
</protein>
<feature type="transmembrane region" description="Helical" evidence="1">
    <location>
        <begin position="52"/>
        <end position="73"/>
    </location>
</feature>
<keyword evidence="3" id="KW-1185">Reference proteome</keyword>
<evidence type="ECO:0000313" key="2">
    <source>
        <dbReference type="EMBL" id="MCY9694854.1"/>
    </source>
</evidence>
<accession>A0ABT4GFH5</accession>
<feature type="transmembrane region" description="Helical" evidence="1">
    <location>
        <begin position="111"/>
        <end position="128"/>
    </location>
</feature>
<evidence type="ECO:0000313" key="3">
    <source>
        <dbReference type="Proteomes" id="UP001527099"/>
    </source>
</evidence>
<reference evidence="2 3" key="1">
    <citation type="submission" date="2022-05" db="EMBL/GenBank/DDBJ databases">
        <title>Genome Sequencing of Bee-Associated Microbes.</title>
        <authorList>
            <person name="Dunlap C."/>
        </authorList>
    </citation>
    <scope>NUCLEOTIDE SEQUENCE [LARGE SCALE GENOMIC DNA]</scope>
    <source>
        <strain evidence="2 3">NRRL B-14421</strain>
    </source>
</reference>
<feature type="transmembrane region" description="Helical" evidence="1">
    <location>
        <begin position="134"/>
        <end position="152"/>
    </location>
</feature>
<keyword evidence="1" id="KW-1133">Transmembrane helix</keyword>
<feature type="transmembrane region" description="Helical" evidence="1">
    <location>
        <begin position="28"/>
        <end position="46"/>
    </location>
</feature>
<proteinExistence type="predicted"/>
<keyword evidence="1" id="KW-0812">Transmembrane</keyword>
<evidence type="ECO:0000256" key="1">
    <source>
        <dbReference type="SAM" id="Phobius"/>
    </source>
</evidence>
<comment type="caution">
    <text evidence="2">The sequence shown here is derived from an EMBL/GenBank/DDBJ whole genome shotgun (WGS) entry which is preliminary data.</text>
</comment>
<name>A0ABT4GFH5_9BACL</name>
<dbReference type="Proteomes" id="UP001527099">
    <property type="component" value="Unassembled WGS sequence"/>
</dbReference>